<dbReference type="InterPro" id="IPR055348">
    <property type="entry name" value="DctQ"/>
</dbReference>
<keyword evidence="3" id="KW-1003">Cell membrane</keyword>
<organism evidence="11 12">
    <name type="scientific">Halomonas urumqiensis</name>
    <dbReference type="NCBI Taxonomy" id="1684789"/>
    <lineage>
        <taxon>Bacteria</taxon>
        <taxon>Pseudomonadati</taxon>
        <taxon>Pseudomonadota</taxon>
        <taxon>Gammaproteobacteria</taxon>
        <taxon>Oceanospirillales</taxon>
        <taxon>Halomonadaceae</taxon>
        <taxon>Halomonas</taxon>
    </lineage>
</organism>
<dbReference type="EMBL" id="PNRG01000016">
    <property type="protein sequence ID" value="PMR80563.1"/>
    <property type="molecule type" value="Genomic_DNA"/>
</dbReference>
<comment type="function">
    <text evidence="9">Part of the tripartite ATP-independent periplasmic (TRAP) transport system.</text>
</comment>
<evidence type="ECO:0000259" key="10">
    <source>
        <dbReference type="Pfam" id="PF04290"/>
    </source>
</evidence>
<gene>
    <name evidence="11" type="ORF">C1H70_08185</name>
</gene>
<reference evidence="11 12" key="1">
    <citation type="submission" date="2018-01" db="EMBL/GenBank/DDBJ databases">
        <title>Halomonas endophytica sp. nov., isolated from storage liquid in the stems of Populus euphratica.</title>
        <authorList>
            <person name="Chen C."/>
        </authorList>
    </citation>
    <scope>NUCLEOTIDE SEQUENCE [LARGE SCALE GENOMIC DNA]</scope>
    <source>
        <strain evidence="11 12">BZ-SZ-XJ27</strain>
    </source>
</reference>
<comment type="subcellular location">
    <subcellularLocation>
        <location evidence="1 9">Cell inner membrane</location>
        <topology evidence="1 9">Multi-pass membrane protein</topology>
    </subcellularLocation>
</comment>
<keyword evidence="2 9" id="KW-0813">Transport</keyword>
<dbReference type="AlphaFoldDB" id="A0A2N7UJE6"/>
<comment type="subunit">
    <text evidence="9">The complex comprises the extracytoplasmic solute receptor protein and the two transmembrane proteins.</text>
</comment>
<evidence type="ECO:0000256" key="7">
    <source>
        <dbReference type="ARBA" id="ARBA00023136"/>
    </source>
</evidence>
<dbReference type="InterPro" id="IPR007387">
    <property type="entry name" value="TRAP_DctQ"/>
</dbReference>
<keyword evidence="4 9" id="KW-0997">Cell inner membrane</keyword>
<proteinExistence type="inferred from homology"/>
<sequence>MLSEQEDAVMKLSSESRNSGVAKATSLLVSSKLAIYRLAKWVAILSIVAMFLSLMTGVFVRYVLSTNLVWISEVPNVFFPWLTMSAIVAAAAKNEHIGINLIVDHLPAMVRNSVIFSTNALAMVAFAIMAYYGLDIIGIAGDQRLPATKIAMSWAYWSVVVGFAALAVVSLINIMMLLVGHAEHSASIVSHGEEVL</sequence>
<evidence type="ECO:0000256" key="9">
    <source>
        <dbReference type="RuleBase" id="RU369079"/>
    </source>
</evidence>
<evidence type="ECO:0000256" key="4">
    <source>
        <dbReference type="ARBA" id="ARBA00022519"/>
    </source>
</evidence>
<evidence type="ECO:0000256" key="6">
    <source>
        <dbReference type="ARBA" id="ARBA00022989"/>
    </source>
</evidence>
<evidence type="ECO:0000256" key="3">
    <source>
        <dbReference type="ARBA" id="ARBA00022475"/>
    </source>
</evidence>
<dbReference type="PANTHER" id="PTHR35011">
    <property type="entry name" value="2,3-DIKETO-L-GULONATE TRAP TRANSPORTER SMALL PERMEASE PROTEIN YIAM"/>
    <property type="match status" value="1"/>
</dbReference>
<comment type="caution">
    <text evidence="11">The sequence shown here is derived from an EMBL/GenBank/DDBJ whole genome shotgun (WGS) entry which is preliminary data.</text>
</comment>
<feature type="transmembrane region" description="Helical" evidence="9">
    <location>
        <begin position="113"/>
        <end position="134"/>
    </location>
</feature>
<dbReference type="Proteomes" id="UP000235547">
    <property type="component" value="Unassembled WGS sequence"/>
</dbReference>
<feature type="transmembrane region" description="Helical" evidence="9">
    <location>
        <begin position="70"/>
        <end position="92"/>
    </location>
</feature>
<keyword evidence="7 9" id="KW-0472">Membrane</keyword>
<evidence type="ECO:0000256" key="2">
    <source>
        <dbReference type="ARBA" id="ARBA00022448"/>
    </source>
</evidence>
<protein>
    <recommendedName>
        <fullName evidence="9">TRAP transporter small permease protein</fullName>
    </recommendedName>
</protein>
<dbReference type="GO" id="GO:0015740">
    <property type="term" value="P:C4-dicarboxylate transport"/>
    <property type="evidence" value="ECO:0007669"/>
    <property type="project" value="TreeGrafter"/>
</dbReference>
<evidence type="ECO:0000256" key="1">
    <source>
        <dbReference type="ARBA" id="ARBA00004429"/>
    </source>
</evidence>
<keyword evidence="5 9" id="KW-0812">Transmembrane</keyword>
<feature type="transmembrane region" description="Helical" evidence="9">
    <location>
        <begin position="154"/>
        <end position="179"/>
    </location>
</feature>
<evidence type="ECO:0000256" key="5">
    <source>
        <dbReference type="ARBA" id="ARBA00022692"/>
    </source>
</evidence>
<comment type="similarity">
    <text evidence="8 9">Belongs to the TRAP transporter small permease family.</text>
</comment>
<name>A0A2N7UJE6_9GAMM</name>
<feature type="transmembrane region" description="Helical" evidence="9">
    <location>
        <begin position="41"/>
        <end position="64"/>
    </location>
</feature>
<dbReference type="GO" id="GO:0022857">
    <property type="term" value="F:transmembrane transporter activity"/>
    <property type="evidence" value="ECO:0007669"/>
    <property type="project" value="UniProtKB-UniRule"/>
</dbReference>
<dbReference type="Pfam" id="PF04290">
    <property type="entry name" value="DctQ"/>
    <property type="match status" value="1"/>
</dbReference>
<accession>A0A2N7UJE6</accession>
<evidence type="ECO:0000313" key="11">
    <source>
        <dbReference type="EMBL" id="PMR80563.1"/>
    </source>
</evidence>
<evidence type="ECO:0000313" key="12">
    <source>
        <dbReference type="Proteomes" id="UP000235547"/>
    </source>
</evidence>
<keyword evidence="6 9" id="KW-1133">Transmembrane helix</keyword>
<evidence type="ECO:0000256" key="8">
    <source>
        <dbReference type="ARBA" id="ARBA00038436"/>
    </source>
</evidence>
<dbReference type="GO" id="GO:0005886">
    <property type="term" value="C:plasma membrane"/>
    <property type="evidence" value="ECO:0007669"/>
    <property type="project" value="UniProtKB-SubCell"/>
</dbReference>
<dbReference type="PANTHER" id="PTHR35011:SF11">
    <property type="entry name" value="TRAP TRANSPORTER SMALL PERMEASE PROTEIN"/>
    <property type="match status" value="1"/>
</dbReference>
<feature type="domain" description="Tripartite ATP-independent periplasmic transporters DctQ component" evidence="10">
    <location>
        <begin position="50"/>
        <end position="176"/>
    </location>
</feature>
<keyword evidence="12" id="KW-1185">Reference proteome</keyword>